<dbReference type="GO" id="GO:0003729">
    <property type="term" value="F:mRNA binding"/>
    <property type="evidence" value="ECO:0007669"/>
    <property type="project" value="TreeGrafter"/>
</dbReference>
<dbReference type="AlphaFoldDB" id="A0A4P9YGV0"/>
<accession>A0A4P9YGV0</accession>
<evidence type="ECO:0000256" key="2">
    <source>
        <dbReference type="ARBA" id="ARBA00022540"/>
    </source>
</evidence>
<dbReference type="InterPro" id="IPR016189">
    <property type="entry name" value="Transl_init_fac_IF2/IF5_N"/>
</dbReference>
<dbReference type="PANTHER" id="PTHR23001:SF3">
    <property type="entry name" value="EUKARYOTIC TRANSLATION INITIATION FACTOR 2 SUBUNIT 2"/>
    <property type="match status" value="1"/>
</dbReference>
<dbReference type="Gene3D" id="3.30.30.170">
    <property type="match status" value="1"/>
</dbReference>
<dbReference type="EMBL" id="ML005434">
    <property type="protein sequence ID" value="RKP18525.1"/>
    <property type="molecule type" value="Genomic_DNA"/>
</dbReference>
<feature type="non-terminal residue" evidence="6">
    <location>
        <position position="1"/>
    </location>
</feature>
<feature type="region of interest" description="Disordered" evidence="4">
    <location>
        <begin position="1"/>
        <end position="65"/>
    </location>
</feature>
<dbReference type="GO" id="GO:0031369">
    <property type="term" value="F:translation initiation factor binding"/>
    <property type="evidence" value="ECO:0007669"/>
    <property type="project" value="TreeGrafter"/>
</dbReference>
<dbReference type="GO" id="GO:0001731">
    <property type="term" value="P:formation of translation preinitiation complex"/>
    <property type="evidence" value="ECO:0007669"/>
    <property type="project" value="TreeGrafter"/>
</dbReference>
<dbReference type="InterPro" id="IPR016190">
    <property type="entry name" value="Transl_init_fac_IF2/IF5_Zn-bd"/>
</dbReference>
<feature type="compositionally biased region" description="Basic and acidic residues" evidence="4">
    <location>
        <begin position="47"/>
        <end position="65"/>
    </location>
</feature>
<evidence type="ECO:0000313" key="7">
    <source>
        <dbReference type="Proteomes" id="UP000281549"/>
    </source>
</evidence>
<keyword evidence="3" id="KW-0648">Protein biosynthesis</keyword>
<dbReference type="SUPFAM" id="SSF75689">
    <property type="entry name" value="Zinc-binding domain of translation initiation factor 2 beta"/>
    <property type="match status" value="1"/>
</dbReference>
<evidence type="ECO:0000256" key="3">
    <source>
        <dbReference type="ARBA" id="ARBA00022917"/>
    </source>
</evidence>
<dbReference type="SUPFAM" id="SSF100966">
    <property type="entry name" value="Translation initiation factor 2 beta, aIF2beta, N-terminal domain"/>
    <property type="match status" value="1"/>
</dbReference>
<dbReference type="GO" id="GO:0005850">
    <property type="term" value="C:eukaryotic translation initiation factor 2 complex"/>
    <property type="evidence" value="ECO:0007669"/>
    <property type="project" value="TreeGrafter"/>
</dbReference>
<name>A0A4P9YGV0_ROZAC</name>
<proteinExistence type="inferred from homology"/>
<evidence type="ECO:0000256" key="1">
    <source>
        <dbReference type="ARBA" id="ARBA00010397"/>
    </source>
</evidence>
<dbReference type="GO" id="GO:0003743">
    <property type="term" value="F:translation initiation factor activity"/>
    <property type="evidence" value="ECO:0007669"/>
    <property type="project" value="UniProtKB-KW"/>
</dbReference>
<gene>
    <name evidence="6" type="ORF">ROZALSC1DRAFT_23152</name>
</gene>
<evidence type="ECO:0000256" key="4">
    <source>
        <dbReference type="SAM" id="MobiDB-lite"/>
    </source>
</evidence>
<protein>
    <recommendedName>
        <fullName evidence="5">Translation initiation factor IF2/IF5 domain-containing protein</fullName>
    </recommendedName>
</protein>
<dbReference type="SMART" id="SM00653">
    <property type="entry name" value="eIF2B_5"/>
    <property type="match status" value="1"/>
</dbReference>
<dbReference type="Proteomes" id="UP000281549">
    <property type="component" value="Unassembled WGS sequence"/>
</dbReference>
<dbReference type="InterPro" id="IPR002735">
    <property type="entry name" value="Transl_init_fac_IF2/IF5_dom"/>
</dbReference>
<dbReference type="PANTHER" id="PTHR23001">
    <property type="entry name" value="EUKARYOTIC TRANSLATION INITIATION FACTOR"/>
    <property type="match status" value="1"/>
</dbReference>
<reference evidence="7" key="1">
    <citation type="journal article" date="2018" name="Nat. Microbiol.">
        <title>Leveraging single-cell genomics to expand the fungal tree of life.</title>
        <authorList>
            <person name="Ahrendt S.R."/>
            <person name="Quandt C.A."/>
            <person name="Ciobanu D."/>
            <person name="Clum A."/>
            <person name="Salamov A."/>
            <person name="Andreopoulos B."/>
            <person name="Cheng J.F."/>
            <person name="Woyke T."/>
            <person name="Pelin A."/>
            <person name="Henrissat B."/>
            <person name="Reynolds N.K."/>
            <person name="Benny G.L."/>
            <person name="Smith M.E."/>
            <person name="James T.Y."/>
            <person name="Grigoriev I.V."/>
        </authorList>
    </citation>
    <scope>NUCLEOTIDE SEQUENCE [LARGE SCALE GENOMIC DNA]</scope>
    <source>
        <strain evidence="7">CSF55</strain>
    </source>
</reference>
<evidence type="ECO:0000259" key="5">
    <source>
        <dbReference type="SMART" id="SM00653"/>
    </source>
</evidence>
<dbReference type="InterPro" id="IPR045196">
    <property type="entry name" value="IF2/IF5"/>
</dbReference>
<comment type="similarity">
    <text evidence="1">Belongs to the eIF-2-beta/eIF-5 family.</text>
</comment>
<evidence type="ECO:0000313" key="6">
    <source>
        <dbReference type="EMBL" id="RKP18525.1"/>
    </source>
</evidence>
<dbReference type="Pfam" id="PF01873">
    <property type="entry name" value="eIF-5_eIF-2B"/>
    <property type="match status" value="2"/>
</dbReference>
<keyword evidence="2" id="KW-0396">Initiation factor</keyword>
<sequence>KKKKSKPISAEEDVSSSTPITEVAESAAQENIDQDMFSMKKKKKKKPTTEKQVEESATPDAKDEDIAIQVNSPYNYQQMLTRIYNILKQRNPDSGDRRAVFRPLPAKVIRDGTKKVAFNNFSAVCEHLRRSIEHVMQFVLTELGTTGSIDGTLAMIDEYVICRDCQSNLTSLVKENRLTFLRCENCGASRTVQEIKAGFKAQTRFQKKVVT</sequence>
<feature type="domain" description="Translation initiation factor IF2/IF5" evidence="5">
    <location>
        <begin position="98"/>
        <end position="189"/>
    </location>
</feature>
<organism evidence="6 7">
    <name type="scientific">Rozella allomycis (strain CSF55)</name>
    <dbReference type="NCBI Taxonomy" id="988480"/>
    <lineage>
        <taxon>Eukaryota</taxon>
        <taxon>Fungi</taxon>
        <taxon>Fungi incertae sedis</taxon>
        <taxon>Cryptomycota</taxon>
        <taxon>Cryptomycota incertae sedis</taxon>
        <taxon>Rozella</taxon>
    </lineage>
</organism>